<dbReference type="Proteomes" id="UP000199138">
    <property type="component" value="Unassembled WGS sequence"/>
</dbReference>
<protein>
    <submittedName>
        <fullName evidence="1">Uncharacterized protein</fullName>
    </submittedName>
</protein>
<organism evidence="1 2">
    <name type="scientific">Pustulibacterium marinum</name>
    <dbReference type="NCBI Taxonomy" id="1224947"/>
    <lineage>
        <taxon>Bacteria</taxon>
        <taxon>Pseudomonadati</taxon>
        <taxon>Bacteroidota</taxon>
        <taxon>Flavobacteriia</taxon>
        <taxon>Flavobacteriales</taxon>
        <taxon>Flavobacteriaceae</taxon>
        <taxon>Pustulibacterium</taxon>
    </lineage>
</organism>
<keyword evidence="2" id="KW-1185">Reference proteome</keyword>
<gene>
    <name evidence="1" type="ORF">SAMN05216480_1058</name>
</gene>
<dbReference type="EMBL" id="FPBK01000005">
    <property type="protein sequence ID" value="SFU48675.1"/>
    <property type="molecule type" value="Genomic_DNA"/>
</dbReference>
<dbReference type="STRING" id="1224947.SAMN05216480_1058"/>
<dbReference type="AlphaFoldDB" id="A0A1I7GJR0"/>
<evidence type="ECO:0000313" key="1">
    <source>
        <dbReference type="EMBL" id="SFU48675.1"/>
    </source>
</evidence>
<sequence length="82" mass="9533">MASRDLEWELLFSSFKMNCELKSIKSKLNLVRAQRLQIAESCWLVEAERHKKDASLANQEEALIARLQELNIDTEVEITKID</sequence>
<name>A0A1I7GJR0_9FLAO</name>
<reference evidence="2" key="1">
    <citation type="submission" date="2016-10" db="EMBL/GenBank/DDBJ databases">
        <authorList>
            <person name="Varghese N."/>
            <person name="Submissions S."/>
        </authorList>
    </citation>
    <scope>NUCLEOTIDE SEQUENCE [LARGE SCALE GENOMIC DNA]</scope>
    <source>
        <strain evidence="2">CGMCC 1.12333</strain>
    </source>
</reference>
<proteinExistence type="predicted"/>
<evidence type="ECO:0000313" key="2">
    <source>
        <dbReference type="Proteomes" id="UP000199138"/>
    </source>
</evidence>
<accession>A0A1I7GJR0</accession>